<feature type="transmembrane region" description="Helical" evidence="1">
    <location>
        <begin position="417"/>
        <end position="434"/>
    </location>
</feature>
<feature type="transmembrane region" description="Helical" evidence="1">
    <location>
        <begin position="446"/>
        <end position="465"/>
    </location>
</feature>
<feature type="transmembrane region" description="Helical" evidence="1">
    <location>
        <begin position="385"/>
        <end position="405"/>
    </location>
</feature>
<reference evidence="2 3" key="1">
    <citation type="submission" date="2019-08" db="EMBL/GenBank/DDBJ databases">
        <title>Genomes of Subsaximicrobium wynnwilliamsii strains.</title>
        <authorList>
            <person name="Bowman J.P."/>
        </authorList>
    </citation>
    <scope>NUCLEOTIDE SEQUENCE [LARGE SCALE GENOMIC DNA]</scope>
    <source>
        <strain evidence="2 3">2-80-2</strain>
    </source>
</reference>
<proteinExistence type="predicted"/>
<protein>
    <submittedName>
        <fullName evidence="2">DUF2029 domain-containing protein</fullName>
    </submittedName>
</protein>
<feature type="transmembrane region" description="Helical" evidence="1">
    <location>
        <begin position="291"/>
        <end position="310"/>
    </location>
</feature>
<feature type="transmembrane region" description="Helical" evidence="1">
    <location>
        <begin position="12"/>
        <end position="29"/>
    </location>
</feature>
<keyword evidence="3" id="KW-1185">Reference proteome</keyword>
<name>A0A5C6ZJ28_9FLAO</name>
<keyword evidence="1" id="KW-1133">Transmembrane helix</keyword>
<keyword evidence="1" id="KW-0472">Membrane</keyword>
<feature type="transmembrane region" description="Helical" evidence="1">
    <location>
        <begin position="194"/>
        <end position="223"/>
    </location>
</feature>
<feature type="transmembrane region" description="Helical" evidence="1">
    <location>
        <begin position="35"/>
        <end position="54"/>
    </location>
</feature>
<dbReference type="OrthoDB" id="1491846at2"/>
<feature type="transmembrane region" description="Helical" evidence="1">
    <location>
        <begin position="61"/>
        <end position="79"/>
    </location>
</feature>
<keyword evidence="1" id="KW-0812">Transmembrane</keyword>
<evidence type="ECO:0000313" key="3">
    <source>
        <dbReference type="Proteomes" id="UP000321578"/>
    </source>
</evidence>
<evidence type="ECO:0000313" key="2">
    <source>
        <dbReference type="EMBL" id="TXD89190.1"/>
    </source>
</evidence>
<accession>A0A5C6ZJ28</accession>
<dbReference type="RefSeq" id="WP_147086273.1">
    <property type="nucleotide sequence ID" value="NZ_VORM01000008.1"/>
</dbReference>
<comment type="caution">
    <text evidence="2">The sequence shown here is derived from an EMBL/GenBank/DDBJ whole genome shotgun (WGS) entry which is preliminary data.</text>
</comment>
<dbReference type="Proteomes" id="UP000321578">
    <property type="component" value="Unassembled WGS sequence"/>
</dbReference>
<evidence type="ECO:0000256" key="1">
    <source>
        <dbReference type="SAM" id="Phobius"/>
    </source>
</evidence>
<feature type="transmembrane region" description="Helical" evidence="1">
    <location>
        <begin position="147"/>
        <end position="174"/>
    </location>
</feature>
<dbReference type="Pfam" id="PF26314">
    <property type="entry name" value="MptA_B_family"/>
    <property type="match status" value="1"/>
</dbReference>
<dbReference type="EMBL" id="VORO01000008">
    <property type="protein sequence ID" value="TXD89190.1"/>
    <property type="molecule type" value="Genomic_DNA"/>
</dbReference>
<feature type="transmembrane region" description="Helical" evidence="1">
    <location>
        <begin position="235"/>
        <end position="261"/>
    </location>
</feature>
<dbReference type="AlphaFoldDB" id="A0A5C6ZJ28"/>
<gene>
    <name evidence="2" type="ORF">ESY86_09020</name>
</gene>
<feature type="transmembrane region" description="Helical" evidence="1">
    <location>
        <begin position="352"/>
        <end position="373"/>
    </location>
</feature>
<sequence length="474" mass="54659">MFKYDTLKLYKFPILIALSSMAFYFSFAYDLERSNHTKLLTLYVGLWVAFYFLLKFAKHNLKLLTLLAFLFRALFILAIPNLSQDFYRFIWDGRMILAGINPYLFTPESVMNASNLPIAEAQQLYDGMGQLSATHFSNYPPLNQLCFSIAALFAGHSILGSVVVLRLLIIAADFGTLYFGRKLLRKLKLPEHHIFWYILNPFIIIELSGNLHFEGLMVFFLIWSLYLLHAGKWRWAAVLFACSISVKLIPLLFLPLFYGYFRKPEKRAQLENQVDKTIPVLKIRAISLKKLIAFYGSVGAVTLLLFSPFFSWEFVHNYSETVALWFNNFEFNASLYYLARQLGFWLSGYNEIAVIGKIFAVLVFLSVMSLAALRSRKDTKVLIGQMLFAFAIFLFFSTTVHPWYLATLLLLSVFTTYKFPLIWSAVVMLSYFAYSTGSESGSSENLLIIAIEYIVVFGVLIWELFFKRVKEGFK</sequence>
<organism evidence="2 3">
    <name type="scientific">Subsaximicrobium wynnwilliamsii</name>
    <dbReference type="NCBI Taxonomy" id="291179"/>
    <lineage>
        <taxon>Bacteria</taxon>
        <taxon>Pseudomonadati</taxon>
        <taxon>Bacteroidota</taxon>
        <taxon>Flavobacteriia</taxon>
        <taxon>Flavobacteriales</taxon>
        <taxon>Flavobacteriaceae</taxon>
        <taxon>Subsaximicrobium</taxon>
    </lineage>
</organism>